<evidence type="ECO:0000313" key="2">
    <source>
        <dbReference type="EMBL" id="GIY28164.1"/>
    </source>
</evidence>
<comment type="caution">
    <text evidence="2">The sequence shown here is derived from an EMBL/GenBank/DDBJ whole genome shotgun (WGS) entry which is preliminary data.</text>
</comment>
<protein>
    <submittedName>
        <fullName evidence="2">Uncharacterized protein</fullName>
    </submittedName>
</protein>
<gene>
    <name evidence="2" type="ORF">CEXT_808531</name>
</gene>
<evidence type="ECO:0000313" key="3">
    <source>
        <dbReference type="Proteomes" id="UP001054945"/>
    </source>
</evidence>
<dbReference type="EMBL" id="BPLR01008912">
    <property type="protein sequence ID" value="GIY28164.1"/>
    <property type="molecule type" value="Genomic_DNA"/>
</dbReference>
<dbReference type="AlphaFoldDB" id="A0AAV4S5D8"/>
<organism evidence="2 3">
    <name type="scientific">Caerostris extrusa</name>
    <name type="common">Bark spider</name>
    <name type="synonym">Caerostris bankana</name>
    <dbReference type="NCBI Taxonomy" id="172846"/>
    <lineage>
        <taxon>Eukaryota</taxon>
        <taxon>Metazoa</taxon>
        <taxon>Ecdysozoa</taxon>
        <taxon>Arthropoda</taxon>
        <taxon>Chelicerata</taxon>
        <taxon>Arachnida</taxon>
        <taxon>Araneae</taxon>
        <taxon>Araneomorphae</taxon>
        <taxon>Entelegynae</taxon>
        <taxon>Araneoidea</taxon>
        <taxon>Araneidae</taxon>
        <taxon>Caerostris</taxon>
    </lineage>
</organism>
<name>A0AAV4S5D8_CAEEX</name>
<sequence>MQHSDLEVRYYSSTSENERQNSRFPHCKPSLAFTQTTCSIFEMGSHTELKRRWNWKRRQGGRESDNRMIYRGIFENRKGRIEALEGQKKPCSRLVGRIPAFFIQEAVDSFLHEVSNNDILVHSVGTKWYNKRSSEIKWTSKKQTDTKFKFMKMFFFLTKTHHYKKEDSSDNGIVNNMNIKHRQKSCRTLKSYLVSEDKVPILSST</sequence>
<accession>A0AAV4S5D8</accession>
<dbReference type="Proteomes" id="UP001054945">
    <property type="component" value="Unassembled WGS sequence"/>
</dbReference>
<reference evidence="2 3" key="1">
    <citation type="submission" date="2021-06" db="EMBL/GenBank/DDBJ databases">
        <title>Caerostris extrusa draft genome.</title>
        <authorList>
            <person name="Kono N."/>
            <person name="Arakawa K."/>
        </authorList>
    </citation>
    <scope>NUCLEOTIDE SEQUENCE [LARGE SCALE GENOMIC DNA]</scope>
</reference>
<feature type="region of interest" description="Disordered" evidence="1">
    <location>
        <begin position="1"/>
        <end position="23"/>
    </location>
</feature>
<evidence type="ECO:0000256" key="1">
    <source>
        <dbReference type="SAM" id="MobiDB-lite"/>
    </source>
</evidence>
<keyword evidence="3" id="KW-1185">Reference proteome</keyword>
<proteinExistence type="predicted"/>